<gene>
    <name evidence="1" type="ordered locus">Snas_1764</name>
</gene>
<dbReference type="InterPro" id="IPR034660">
    <property type="entry name" value="DinB/YfiT-like"/>
</dbReference>
<sequence length="145" mass="16010">MACLNYLRDRVVAKLSGLSDEQASDPGVPSGTSPMGLVKHLTSAELNWFVWAYTAEAEEQWEHSPLPDELDSVDSVIAEYRAANERCDAIIEACTDLGAPGKQIVWEGEPSPCLRWILVHTIEDTARHAGHLDILRERIDGSIGR</sequence>
<dbReference type="Proteomes" id="UP000000844">
    <property type="component" value="Chromosome"/>
</dbReference>
<dbReference type="Pfam" id="PF04978">
    <property type="entry name" value="MST"/>
    <property type="match status" value="1"/>
</dbReference>
<dbReference type="eggNOG" id="COG2318">
    <property type="taxonomic scope" value="Bacteria"/>
</dbReference>
<reference evidence="1 2" key="1">
    <citation type="journal article" date="2009" name="Stand. Genomic Sci.">
        <title>Complete genome sequence of Stackebrandtia nassauensis type strain (LLR-40K-21).</title>
        <authorList>
            <person name="Munk C."/>
            <person name="Lapidus A."/>
            <person name="Copeland A."/>
            <person name="Jando M."/>
            <person name="Mayilraj S."/>
            <person name="Glavina Del Rio T."/>
            <person name="Nolan M."/>
            <person name="Chen F."/>
            <person name="Lucas S."/>
            <person name="Tice H."/>
            <person name="Cheng J.F."/>
            <person name="Han C."/>
            <person name="Detter J.C."/>
            <person name="Bruce D."/>
            <person name="Goodwin L."/>
            <person name="Chain P."/>
            <person name="Pitluck S."/>
            <person name="Goker M."/>
            <person name="Ovchinikova G."/>
            <person name="Pati A."/>
            <person name="Ivanova N."/>
            <person name="Mavromatis K."/>
            <person name="Chen A."/>
            <person name="Palaniappan K."/>
            <person name="Land M."/>
            <person name="Hauser L."/>
            <person name="Chang Y.J."/>
            <person name="Jeffries C.D."/>
            <person name="Bristow J."/>
            <person name="Eisen J.A."/>
            <person name="Markowitz V."/>
            <person name="Hugenholtz P."/>
            <person name="Kyrpides N.C."/>
            <person name="Klenk H.P."/>
        </authorList>
    </citation>
    <scope>NUCLEOTIDE SEQUENCE [LARGE SCALE GENOMIC DNA]</scope>
    <source>
        <strain evidence="2">DSM 44728 / CIP 108903 / NRRL B-16338 / NBRC 102104 / LLR-40K-21</strain>
    </source>
</reference>
<dbReference type="AlphaFoldDB" id="D3PY94"/>
<proteinExistence type="predicted"/>
<evidence type="ECO:0000313" key="1">
    <source>
        <dbReference type="EMBL" id="ADD41461.1"/>
    </source>
</evidence>
<dbReference type="EMBL" id="CP001778">
    <property type="protein sequence ID" value="ADD41461.1"/>
    <property type="molecule type" value="Genomic_DNA"/>
</dbReference>
<organism evidence="1 2">
    <name type="scientific">Stackebrandtia nassauensis (strain DSM 44728 / CIP 108903 / NRRL B-16338 / NBRC 102104 / LLR-40K-21)</name>
    <dbReference type="NCBI Taxonomy" id="446470"/>
    <lineage>
        <taxon>Bacteria</taxon>
        <taxon>Bacillati</taxon>
        <taxon>Actinomycetota</taxon>
        <taxon>Actinomycetes</taxon>
        <taxon>Glycomycetales</taxon>
        <taxon>Glycomycetaceae</taxon>
        <taxon>Stackebrandtia</taxon>
    </lineage>
</organism>
<dbReference type="InterPro" id="IPR007061">
    <property type="entry name" value="MST-like"/>
</dbReference>
<dbReference type="HOGENOM" id="CLU_097062_2_1_11"/>
<evidence type="ECO:0000313" key="2">
    <source>
        <dbReference type="Proteomes" id="UP000000844"/>
    </source>
</evidence>
<keyword evidence="2" id="KW-1185">Reference proteome</keyword>
<name>D3PY94_STANL</name>
<dbReference type="SUPFAM" id="SSF109854">
    <property type="entry name" value="DinB/YfiT-like putative metalloenzymes"/>
    <property type="match status" value="1"/>
</dbReference>
<dbReference type="Gene3D" id="1.20.120.450">
    <property type="entry name" value="dinb family like domain"/>
    <property type="match status" value="1"/>
</dbReference>
<protein>
    <recommendedName>
        <fullName evidence="3">Mini-circle protein</fullName>
    </recommendedName>
</protein>
<evidence type="ECO:0008006" key="3">
    <source>
        <dbReference type="Google" id="ProtNLM"/>
    </source>
</evidence>
<accession>D3PY94</accession>
<dbReference type="STRING" id="446470.Snas_1764"/>
<dbReference type="KEGG" id="sna:Snas_1764"/>